<dbReference type="SUPFAM" id="SSF46689">
    <property type="entry name" value="Homeodomain-like"/>
    <property type="match status" value="1"/>
</dbReference>
<dbReference type="RefSeq" id="WP_412442837.1">
    <property type="nucleotide sequence ID" value="NZ_CACRUT010000034.1"/>
</dbReference>
<dbReference type="InterPro" id="IPR018060">
    <property type="entry name" value="HTH_AraC"/>
</dbReference>
<gene>
    <name evidence="5" type="primary">araC_4</name>
    <name evidence="5" type="ORF">PCLFYP37_00762</name>
</gene>
<dbReference type="InterPro" id="IPR009057">
    <property type="entry name" value="Homeodomain-like_sf"/>
</dbReference>
<keyword evidence="2" id="KW-0238">DNA-binding</keyword>
<dbReference type="InterPro" id="IPR020449">
    <property type="entry name" value="Tscrpt_reg_AraC-type_HTH"/>
</dbReference>
<dbReference type="PROSITE" id="PS01124">
    <property type="entry name" value="HTH_ARAC_FAMILY_2"/>
    <property type="match status" value="1"/>
</dbReference>
<dbReference type="PANTHER" id="PTHR43280:SF32">
    <property type="entry name" value="TRANSCRIPTIONAL REGULATORY PROTEIN"/>
    <property type="match status" value="1"/>
</dbReference>
<dbReference type="SMART" id="SM00342">
    <property type="entry name" value="HTH_ARAC"/>
    <property type="match status" value="1"/>
</dbReference>
<name>A0A6N3H1Z3_9BACT</name>
<reference evidence="5" key="1">
    <citation type="submission" date="2019-11" db="EMBL/GenBank/DDBJ databases">
        <authorList>
            <person name="Feng L."/>
        </authorList>
    </citation>
    <scope>NUCLEOTIDE SEQUENCE</scope>
    <source>
        <strain evidence="5">PclaraLFYP37</strain>
    </source>
</reference>
<evidence type="ECO:0000256" key="2">
    <source>
        <dbReference type="ARBA" id="ARBA00023125"/>
    </source>
</evidence>
<keyword evidence="1" id="KW-0805">Transcription regulation</keyword>
<dbReference type="PRINTS" id="PR00032">
    <property type="entry name" value="HTHARAC"/>
</dbReference>
<dbReference type="AlphaFoldDB" id="A0A6N3H1Z3"/>
<evidence type="ECO:0000259" key="4">
    <source>
        <dbReference type="PROSITE" id="PS01124"/>
    </source>
</evidence>
<evidence type="ECO:0000256" key="1">
    <source>
        <dbReference type="ARBA" id="ARBA00023015"/>
    </source>
</evidence>
<organism evidence="5">
    <name type="scientific">Paraprevotella clara</name>
    <dbReference type="NCBI Taxonomy" id="454154"/>
    <lineage>
        <taxon>Bacteria</taxon>
        <taxon>Pseudomonadati</taxon>
        <taxon>Bacteroidota</taxon>
        <taxon>Bacteroidia</taxon>
        <taxon>Bacteroidales</taxon>
        <taxon>Prevotellaceae</taxon>
        <taxon>Paraprevotella</taxon>
    </lineage>
</organism>
<dbReference type="PANTHER" id="PTHR43280">
    <property type="entry name" value="ARAC-FAMILY TRANSCRIPTIONAL REGULATOR"/>
    <property type="match status" value="1"/>
</dbReference>
<feature type="domain" description="HTH araC/xylS-type" evidence="4">
    <location>
        <begin position="196"/>
        <end position="298"/>
    </location>
</feature>
<evidence type="ECO:0000313" key="5">
    <source>
        <dbReference type="EMBL" id="VYU70382.1"/>
    </source>
</evidence>
<accession>A0A6N3H1Z3</accession>
<protein>
    <submittedName>
        <fullName evidence="5">Arabinose operon regulatory protein</fullName>
    </submittedName>
</protein>
<dbReference type="Gene3D" id="1.10.10.60">
    <property type="entry name" value="Homeodomain-like"/>
    <property type="match status" value="2"/>
</dbReference>
<dbReference type="EMBL" id="CACRUT010000034">
    <property type="protein sequence ID" value="VYU70382.1"/>
    <property type="molecule type" value="Genomic_DNA"/>
</dbReference>
<sequence length="300" mass="35033">MDKDIIKVDTIDQYNKLFGLETLHPLVAVVDLSKAPVWPEHFCFNYGFYCLYIKDAKCGKITYGRQNYDYQEGSIVCFAPGQVAHVEMERGTRPSGIGVMFHPDLIRSTPLGREISCYNFFSYEVNEALHLSERERKIIIDCVEKIEYEVSRVIDKHSKRLIATNIELLLDYCMRFYDRQFITRSEVNHDVLVKFERLLDEYFKNADLRKTGLPQVRYFADKVCLSPNYFGDLVKKETGMTAQEYIQNKVIAVAKEWVSDTNLTISQISYELGFQYSQHFNRFFKKGVGCTPVEYRKMQA</sequence>
<dbReference type="GO" id="GO:0003700">
    <property type="term" value="F:DNA-binding transcription factor activity"/>
    <property type="evidence" value="ECO:0007669"/>
    <property type="project" value="InterPro"/>
</dbReference>
<dbReference type="Pfam" id="PF12833">
    <property type="entry name" value="HTH_18"/>
    <property type="match status" value="1"/>
</dbReference>
<proteinExistence type="predicted"/>
<keyword evidence="3" id="KW-0804">Transcription</keyword>
<evidence type="ECO:0000256" key="3">
    <source>
        <dbReference type="ARBA" id="ARBA00023163"/>
    </source>
</evidence>
<dbReference type="GO" id="GO:0043565">
    <property type="term" value="F:sequence-specific DNA binding"/>
    <property type="evidence" value="ECO:0007669"/>
    <property type="project" value="InterPro"/>
</dbReference>